<evidence type="ECO:0000313" key="1">
    <source>
        <dbReference type="EMBL" id="VZO38079.1"/>
    </source>
</evidence>
<protein>
    <submittedName>
        <fullName evidence="1">Uncharacterized protein</fullName>
    </submittedName>
</protein>
<keyword evidence="2" id="KW-1185">Reference proteome</keyword>
<gene>
    <name evidence="1" type="ORF">HALOF300_02960</name>
</gene>
<name>A0A7M4DLE3_9MICO</name>
<reference evidence="1 2" key="1">
    <citation type="submission" date="2019-11" db="EMBL/GenBank/DDBJ databases">
        <authorList>
            <person name="Criscuolo A."/>
        </authorList>
    </citation>
    <scope>NUCLEOTIDE SEQUENCE [LARGE SCALE GENOMIC DNA]</scope>
    <source>
        <strain evidence="1">CIP111667</strain>
    </source>
</reference>
<dbReference type="AlphaFoldDB" id="A0A7M4DLE3"/>
<sequence length="62" mass="6617">MTPHPQAPDRTPASVVAVPYGYAVMAALPRGVDEQSARLGEFQRLGCRTDWRAECAGSPGSM</sequence>
<proteinExistence type="predicted"/>
<dbReference type="EMBL" id="CACRYJ010000044">
    <property type="protein sequence ID" value="VZO38079.1"/>
    <property type="molecule type" value="Genomic_DNA"/>
</dbReference>
<comment type="caution">
    <text evidence="1">The sequence shown here is derived from an EMBL/GenBank/DDBJ whole genome shotgun (WGS) entry which is preliminary data.</text>
</comment>
<evidence type="ECO:0000313" key="2">
    <source>
        <dbReference type="Proteomes" id="UP000419743"/>
    </source>
</evidence>
<accession>A0A7M4DLE3</accession>
<dbReference type="Proteomes" id="UP000419743">
    <property type="component" value="Unassembled WGS sequence"/>
</dbReference>
<organism evidence="1 2">
    <name type="scientific">Occultella aeris</name>
    <dbReference type="NCBI Taxonomy" id="2761496"/>
    <lineage>
        <taxon>Bacteria</taxon>
        <taxon>Bacillati</taxon>
        <taxon>Actinomycetota</taxon>
        <taxon>Actinomycetes</taxon>
        <taxon>Micrococcales</taxon>
        <taxon>Ruaniaceae</taxon>
        <taxon>Occultella</taxon>
    </lineage>
</organism>